<evidence type="ECO:0000259" key="1">
    <source>
        <dbReference type="SMART" id="SM00849"/>
    </source>
</evidence>
<dbReference type="Gene3D" id="3.60.15.10">
    <property type="entry name" value="Ribonuclease Z/Hydroxyacylglutathione hydrolase-like"/>
    <property type="match status" value="1"/>
</dbReference>
<dbReference type="InterPro" id="IPR036866">
    <property type="entry name" value="RibonucZ/Hydroxyglut_hydro"/>
</dbReference>
<gene>
    <name evidence="2" type="ORF">CKO40_22890</name>
</gene>
<dbReference type="SMART" id="SM00849">
    <property type="entry name" value="Lactamase_B"/>
    <property type="match status" value="1"/>
</dbReference>
<sequence length="346" mass="37180">MPAAAYQAVADGVFCIDTGLYRDGLAACYLLRERDRLAVIDTGTAHTVPGLLGLIAELGLTPEHVDYVIPTHVHLDHAGGAGVLMAACPNATLISHPKGAPHLIDPAKLTAGALAVYGEDAFARDFGALQPVPEARVIAAADGQAFELAGRPLTFIHTPGHANHHGCIFDEASGGVFTGDTFGIAYRAFDTAAGPWLFAPTTPVAFDPDAWQRSLDRLLALEPMAAFLTHYGRLDAPAQQVDRLRRSIRDLAAIALNHADQPHADRAHADRAHADRLHADQPDIGQPQDGRKDRIKDAITAHLLADARALGSTLDEARMRELLAVDLELNAQGLEVWLQRREKRGH</sequence>
<feature type="domain" description="Metallo-beta-lactamase" evidence="1">
    <location>
        <begin position="25"/>
        <end position="230"/>
    </location>
</feature>
<dbReference type="InterPro" id="IPR001279">
    <property type="entry name" value="Metallo-B-lactamas"/>
</dbReference>
<dbReference type="RefSeq" id="WP_200348784.1">
    <property type="nucleotide sequence ID" value="NZ_NRSJ01000078.1"/>
</dbReference>
<dbReference type="AlphaFoldDB" id="A0AAJ0XBU0"/>
<name>A0AAJ0XBU0_9GAMM</name>
<comment type="caution">
    <text evidence="2">The sequence shown here is derived from an EMBL/GenBank/DDBJ whole genome shotgun (WGS) entry which is preliminary data.</text>
</comment>
<protein>
    <submittedName>
        <fullName evidence="2">MBL fold metallo-hydrolase</fullName>
    </submittedName>
</protein>
<dbReference type="InterPro" id="IPR050855">
    <property type="entry name" value="NDM-1-like"/>
</dbReference>
<proteinExistence type="predicted"/>
<keyword evidence="3" id="KW-1185">Reference proteome</keyword>
<dbReference type="CDD" id="cd07726">
    <property type="entry name" value="ST1585-like_MBL-fold"/>
    <property type="match status" value="1"/>
</dbReference>
<accession>A0AAJ0XBU0</accession>
<dbReference type="PANTHER" id="PTHR42951">
    <property type="entry name" value="METALLO-BETA-LACTAMASE DOMAIN-CONTAINING"/>
    <property type="match status" value="1"/>
</dbReference>
<dbReference type="Proteomes" id="UP001296776">
    <property type="component" value="Unassembled WGS sequence"/>
</dbReference>
<evidence type="ECO:0000313" key="3">
    <source>
        <dbReference type="Proteomes" id="UP001296776"/>
    </source>
</evidence>
<reference evidence="2" key="1">
    <citation type="submission" date="2017-08" db="EMBL/GenBank/DDBJ databases">
        <authorList>
            <person name="Imhoff J.F."/>
            <person name="Rahn T."/>
            <person name="Kuenzel S."/>
            <person name="Neulinger S.C."/>
        </authorList>
    </citation>
    <scope>NUCLEOTIDE SEQUENCE</scope>
    <source>
        <strain evidence="2">DSM 11080</strain>
    </source>
</reference>
<reference evidence="2" key="2">
    <citation type="journal article" date="2020" name="Microorganisms">
        <title>Osmotic Adaptation and Compatible Solute Biosynthesis of Phototrophic Bacteria as Revealed from Genome Analyses.</title>
        <authorList>
            <person name="Imhoff J.F."/>
            <person name="Rahn T."/>
            <person name="Kunzel S."/>
            <person name="Keller A."/>
            <person name="Neulinger S.C."/>
        </authorList>
    </citation>
    <scope>NUCLEOTIDE SEQUENCE</scope>
    <source>
        <strain evidence="2">DSM 11080</strain>
    </source>
</reference>
<dbReference type="SUPFAM" id="SSF56281">
    <property type="entry name" value="Metallo-hydrolase/oxidoreductase"/>
    <property type="match status" value="1"/>
</dbReference>
<dbReference type="PANTHER" id="PTHR42951:SF22">
    <property type="entry name" value="METALLO BETA-LACTAMASE SUPERFAMILY LIPOPROTEIN"/>
    <property type="match status" value="1"/>
</dbReference>
<dbReference type="Pfam" id="PF00753">
    <property type="entry name" value="Lactamase_B"/>
    <property type="match status" value="1"/>
</dbReference>
<evidence type="ECO:0000313" key="2">
    <source>
        <dbReference type="EMBL" id="MBK1707299.1"/>
    </source>
</evidence>
<organism evidence="2 3">
    <name type="scientific">Halochromatium glycolicum</name>
    <dbReference type="NCBI Taxonomy" id="85075"/>
    <lineage>
        <taxon>Bacteria</taxon>
        <taxon>Pseudomonadati</taxon>
        <taxon>Pseudomonadota</taxon>
        <taxon>Gammaproteobacteria</taxon>
        <taxon>Chromatiales</taxon>
        <taxon>Chromatiaceae</taxon>
        <taxon>Halochromatium</taxon>
    </lineage>
</organism>
<dbReference type="InterPro" id="IPR037482">
    <property type="entry name" value="ST1585_MBL-fold"/>
</dbReference>
<dbReference type="EMBL" id="NRSJ01000078">
    <property type="protein sequence ID" value="MBK1707299.1"/>
    <property type="molecule type" value="Genomic_DNA"/>
</dbReference>